<feature type="non-terminal residue" evidence="1">
    <location>
        <position position="123"/>
    </location>
</feature>
<dbReference type="AlphaFoldDB" id="A0A0B2V9I7"/>
<reference evidence="1 2" key="1">
    <citation type="submission" date="2014-11" db="EMBL/GenBank/DDBJ databases">
        <title>Genetic blueprint of the zoonotic pathogen Toxocara canis.</title>
        <authorList>
            <person name="Zhu X.-Q."/>
            <person name="Korhonen P.K."/>
            <person name="Cai H."/>
            <person name="Young N.D."/>
            <person name="Nejsum P."/>
            <person name="von Samson-Himmelstjerna G."/>
            <person name="Boag P.R."/>
            <person name="Tan P."/>
            <person name="Li Q."/>
            <person name="Min J."/>
            <person name="Yang Y."/>
            <person name="Wang X."/>
            <person name="Fang X."/>
            <person name="Hall R.S."/>
            <person name="Hofmann A."/>
            <person name="Sternberg P.W."/>
            <person name="Jex A.R."/>
            <person name="Gasser R.B."/>
        </authorList>
    </citation>
    <scope>NUCLEOTIDE SEQUENCE [LARGE SCALE GENOMIC DNA]</scope>
    <source>
        <strain evidence="1">PN_DK_2014</strain>
    </source>
</reference>
<gene>
    <name evidence="1" type="ORF">Tcan_00954</name>
</gene>
<accession>A0A0B2V9I7</accession>
<protein>
    <submittedName>
        <fullName evidence="1">Uncharacterized protein</fullName>
    </submittedName>
</protein>
<keyword evidence="2" id="KW-1185">Reference proteome</keyword>
<evidence type="ECO:0000313" key="2">
    <source>
        <dbReference type="Proteomes" id="UP000031036"/>
    </source>
</evidence>
<name>A0A0B2V9I7_TOXCA</name>
<sequence>PPKHKRRSEHDVQKVGFPHRFHFSDEESVTCTTLCCCIAFENSVTVLPNDTAVQESHFIKQLFLTMICGRVMKVLFLVSERVVEMWGCDISEMGVVLRHKSKPSPGNSGDFGNFGWFLWEVEK</sequence>
<dbReference type="EMBL" id="JPKZ01001765">
    <property type="protein sequence ID" value="KHN80106.1"/>
    <property type="molecule type" value="Genomic_DNA"/>
</dbReference>
<evidence type="ECO:0000313" key="1">
    <source>
        <dbReference type="EMBL" id="KHN80106.1"/>
    </source>
</evidence>
<dbReference type="Proteomes" id="UP000031036">
    <property type="component" value="Unassembled WGS sequence"/>
</dbReference>
<organism evidence="1 2">
    <name type="scientific">Toxocara canis</name>
    <name type="common">Canine roundworm</name>
    <dbReference type="NCBI Taxonomy" id="6265"/>
    <lineage>
        <taxon>Eukaryota</taxon>
        <taxon>Metazoa</taxon>
        <taxon>Ecdysozoa</taxon>
        <taxon>Nematoda</taxon>
        <taxon>Chromadorea</taxon>
        <taxon>Rhabditida</taxon>
        <taxon>Spirurina</taxon>
        <taxon>Ascaridomorpha</taxon>
        <taxon>Ascaridoidea</taxon>
        <taxon>Toxocaridae</taxon>
        <taxon>Toxocara</taxon>
    </lineage>
</organism>
<comment type="caution">
    <text evidence="1">The sequence shown here is derived from an EMBL/GenBank/DDBJ whole genome shotgun (WGS) entry which is preliminary data.</text>
</comment>
<feature type="non-terminal residue" evidence="1">
    <location>
        <position position="1"/>
    </location>
</feature>
<proteinExistence type="predicted"/>